<accession>Q3SGW0</accession>
<reference evidence="9 10" key="1">
    <citation type="journal article" date="2006" name="J. Bacteriol.">
        <title>The genome sequence of the obligately chemolithoautotrophic, facultatively anaerobic bacterium Thiobacillus denitrificans.</title>
        <authorList>
            <person name="Beller H.R."/>
            <person name="Chain P.S."/>
            <person name="Letain T.E."/>
            <person name="Chakicherla A."/>
            <person name="Larimer F.W."/>
            <person name="Richardson P.M."/>
            <person name="Coleman M.A."/>
            <person name="Wood A.P."/>
            <person name="Kelly D.P."/>
        </authorList>
    </citation>
    <scope>NUCLEOTIDE SEQUENCE [LARGE SCALE GENOMIC DNA]</scope>
    <source>
        <strain evidence="9 10">ATCC 25259</strain>
    </source>
</reference>
<dbReference type="KEGG" id="tbd:Tbd_2180"/>
<comment type="similarity">
    <text evidence="2">Belongs to the OmpP1/FadL family.</text>
</comment>
<keyword evidence="5 8" id="KW-0732">Signal</keyword>
<keyword evidence="4" id="KW-0812">Transmembrane</keyword>
<dbReference type="PANTHER" id="PTHR35093:SF8">
    <property type="entry name" value="OUTER MEMBRANE PROTEIN NMB0088-RELATED"/>
    <property type="match status" value="1"/>
</dbReference>
<feature type="chain" id="PRO_5004228785" evidence="8">
    <location>
        <begin position="23"/>
        <end position="381"/>
    </location>
</feature>
<dbReference type="OrthoDB" id="19849at2"/>
<dbReference type="eggNOG" id="COG2067">
    <property type="taxonomic scope" value="Bacteria"/>
</dbReference>
<evidence type="ECO:0000256" key="5">
    <source>
        <dbReference type="ARBA" id="ARBA00022729"/>
    </source>
</evidence>
<dbReference type="Gene3D" id="2.40.160.60">
    <property type="entry name" value="Outer membrane protein transport protein (OMPP1/FadL/TodX)"/>
    <property type="match status" value="1"/>
</dbReference>
<evidence type="ECO:0000256" key="2">
    <source>
        <dbReference type="ARBA" id="ARBA00008163"/>
    </source>
</evidence>
<evidence type="ECO:0000256" key="3">
    <source>
        <dbReference type="ARBA" id="ARBA00022452"/>
    </source>
</evidence>
<keyword evidence="3" id="KW-1134">Transmembrane beta strand</keyword>
<dbReference type="Proteomes" id="UP000008291">
    <property type="component" value="Chromosome"/>
</dbReference>
<dbReference type="GO" id="GO:0015483">
    <property type="term" value="F:long-chain fatty acid transporting porin activity"/>
    <property type="evidence" value="ECO:0007669"/>
    <property type="project" value="TreeGrafter"/>
</dbReference>
<dbReference type="SUPFAM" id="SSF56935">
    <property type="entry name" value="Porins"/>
    <property type="match status" value="1"/>
</dbReference>
<evidence type="ECO:0000313" key="9">
    <source>
        <dbReference type="EMBL" id="AAZ98133.1"/>
    </source>
</evidence>
<dbReference type="HOGENOM" id="CLU_035981_1_2_4"/>
<evidence type="ECO:0000313" key="10">
    <source>
        <dbReference type="Proteomes" id="UP000008291"/>
    </source>
</evidence>
<gene>
    <name evidence="9" type="ordered locus">Tbd_2180</name>
</gene>
<evidence type="ECO:0000256" key="1">
    <source>
        <dbReference type="ARBA" id="ARBA00004571"/>
    </source>
</evidence>
<evidence type="ECO:0000256" key="6">
    <source>
        <dbReference type="ARBA" id="ARBA00023136"/>
    </source>
</evidence>
<dbReference type="AlphaFoldDB" id="Q3SGW0"/>
<proteinExistence type="inferred from homology"/>
<comment type="subcellular location">
    <subcellularLocation>
        <location evidence="1">Cell outer membrane</location>
        <topology evidence="1">Multi-pass membrane protein</topology>
    </subcellularLocation>
</comment>
<keyword evidence="7" id="KW-0998">Cell outer membrane</keyword>
<dbReference type="InterPro" id="IPR005017">
    <property type="entry name" value="OMPP1/FadL/TodX"/>
</dbReference>
<evidence type="ECO:0000256" key="8">
    <source>
        <dbReference type="SAM" id="SignalP"/>
    </source>
</evidence>
<feature type="signal peptide" evidence="8">
    <location>
        <begin position="1"/>
        <end position="22"/>
    </location>
</feature>
<dbReference type="PANTHER" id="PTHR35093">
    <property type="entry name" value="OUTER MEMBRANE PROTEIN NMB0088-RELATED"/>
    <property type="match status" value="1"/>
</dbReference>
<keyword evidence="6" id="KW-0472">Membrane</keyword>
<name>Q3SGW0_THIDA</name>
<protein>
    <submittedName>
        <fullName evidence="9">Putative Long-chain fatty acid transport protein</fullName>
    </submittedName>
</protein>
<dbReference type="STRING" id="292415.Tbd_2180"/>
<evidence type="ECO:0000256" key="7">
    <source>
        <dbReference type="ARBA" id="ARBA00023237"/>
    </source>
</evidence>
<evidence type="ECO:0000256" key="4">
    <source>
        <dbReference type="ARBA" id="ARBA00022692"/>
    </source>
</evidence>
<keyword evidence="10" id="KW-1185">Reference proteome</keyword>
<dbReference type="Pfam" id="PF03349">
    <property type="entry name" value="Toluene_X"/>
    <property type="match status" value="1"/>
</dbReference>
<sequence>MNKKLFAAVSAALAGFAANAHATNGDQMLGVTATQWGMGGAIVAAPQDAATLLYNPAGLATLGIKDVRFDMGVGVLNPPRKVNGQDSDSDYYLMPAGAVAFNVDDKLFLGLNMGGVSGSGVDFADVRPLLAGTQAVVTTKQSYKIAPGFAYRFSDRLALGAALQIGYQSLAIHNNAFTLPQTQVYGVGMNAGVIYKFNEAVQLGASWTSKTSMDEFQWNTTAGPYSMTLDMPQVVALGVAFRPMPGLLIEADVKRIGFQDVLDRVPFETPGGASTMNFGWDDQTVYAIGVQKQINDKTTVRAGFNYGKSPIGEEDVDNNIGSLAITEKHLSLGITREFSDKVSGSLAYTRAFHNEITSNTGSNTTIELEQNIVNLQVSYKY</sequence>
<dbReference type="EMBL" id="CP000116">
    <property type="protein sequence ID" value="AAZ98133.1"/>
    <property type="molecule type" value="Genomic_DNA"/>
</dbReference>
<dbReference type="RefSeq" id="WP_011312692.1">
    <property type="nucleotide sequence ID" value="NC_007404.1"/>
</dbReference>
<organism evidence="9 10">
    <name type="scientific">Thiobacillus denitrificans (strain ATCC 25259 / T1)</name>
    <dbReference type="NCBI Taxonomy" id="292415"/>
    <lineage>
        <taxon>Bacteria</taxon>
        <taxon>Pseudomonadati</taxon>
        <taxon>Pseudomonadota</taxon>
        <taxon>Betaproteobacteria</taxon>
        <taxon>Nitrosomonadales</taxon>
        <taxon>Thiobacillaceae</taxon>
        <taxon>Thiobacillus</taxon>
    </lineage>
</organism>
<dbReference type="GO" id="GO:0009279">
    <property type="term" value="C:cell outer membrane"/>
    <property type="evidence" value="ECO:0007669"/>
    <property type="project" value="UniProtKB-SubCell"/>
</dbReference>